<dbReference type="GeneID" id="29122982"/>
<sequence>MAETNSTVRIFNVVCSKLWAWEREERAYRERIASADFTSGAVEDMMKIASRKQVRHYLTMFVNKVEEHMELDPEERFGKAATGVKDEAEADAVIGSFEETLLDQYLSWHKPNSTSNAHVEIELYSHEALKEAVRAVRGLSW</sequence>
<dbReference type="Proteomes" id="UP000203585">
    <property type="component" value="Segment"/>
</dbReference>
<dbReference type="EMBL" id="KU647627">
    <property type="protein sequence ID" value="AMM44315.1"/>
    <property type="molecule type" value="Genomic_DNA"/>
</dbReference>
<dbReference type="KEGG" id="vg:29122982"/>
<evidence type="ECO:0000313" key="1">
    <source>
        <dbReference type="EMBL" id="AMM44315.1"/>
    </source>
</evidence>
<evidence type="ECO:0000313" key="2">
    <source>
        <dbReference type="Proteomes" id="UP000203585"/>
    </source>
</evidence>
<name>A0A140G6N0_9CAUD</name>
<accession>A0A140G6N0</accession>
<keyword evidence="2" id="KW-1185">Reference proteome</keyword>
<proteinExistence type="predicted"/>
<reference evidence="1 2" key="1">
    <citation type="submission" date="2016-02" db="EMBL/GenBank/DDBJ databases">
        <authorList>
            <person name="Blasi C.J."/>
            <person name="DeRuff K.C."/>
            <person name="Kobokovich A."/>
            <person name="Pizzorno M.C."/>
            <person name="Stowe E.L."/>
            <person name="Bowman C.A."/>
            <person name="Russell D.A."/>
            <person name="Pope W.H."/>
            <person name="Jacobs-Sera D."/>
            <person name="Hendrix R.W."/>
            <person name="Hatfull G.F."/>
        </authorList>
    </citation>
    <scope>NUCLEOTIDE SEQUENCE [LARGE SCALE GENOMIC DNA]</scope>
</reference>
<organism evidence="1 2">
    <name type="scientific">Arthrobacter phage Kitkat</name>
    <dbReference type="NCBI Taxonomy" id="1796996"/>
    <lineage>
        <taxon>Viruses</taxon>
        <taxon>Duplodnaviria</taxon>
        <taxon>Heunggongvirae</taxon>
        <taxon>Uroviricota</taxon>
        <taxon>Caudoviricetes</taxon>
        <taxon>Kelleziovirus</taxon>
        <taxon>Kelleziovirus kitkat</taxon>
    </lineage>
</organism>
<protein>
    <submittedName>
        <fullName evidence="1">Uncharacterized protein</fullName>
    </submittedName>
</protein>
<gene>
    <name evidence="1" type="primary">54</name>
    <name evidence="1" type="ORF">KITKAT_54</name>
</gene>
<dbReference type="RefSeq" id="YP_009303337.1">
    <property type="nucleotide sequence ID" value="NC_031254.1"/>
</dbReference>